<keyword evidence="7" id="KW-1185">Reference proteome</keyword>
<dbReference type="InterPro" id="IPR000160">
    <property type="entry name" value="GGDEF_dom"/>
</dbReference>
<comment type="caution">
    <text evidence="6">The sequence shown here is derived from an EMBL/GenBank/DDBJ whole genome shotgun (WGS) entry which is preliminary data.</text>
</comment>
<sequence length="436" mass="46763">MRCRCTSTGSATRRLTSENSSHGWLTIAAESRRSARIGRQARGRHALPGHQDRSAELLRPAIPMMAQQPAPLHPITYAVWYDYLAGRNADLRAEIDSARQNNVPLGDELVYTLYRRHILDAAAAAAHKVSDGLRAVIDDVGQTATATGDRVSEFTASLQEKSGRIASLGLPASLGPEIEALLSDSRDAGASLAVLAQRLQAATSELESLRAELDLAKVQATMDSLTGVTNRRGFDESIEKLLRERVEGDTGPSVVLIDLDHFKQINDQYGHVFGDTVLKSVALAIRSCVKGRDTVARYGGEEFVVLLPGTTLAGAVALAEQIRTTIAAARVRRGKSQESVGTITVSLGVAAWQPGESMDALIDRADKALYRSSARGATASPQEAESALRRAERRAAPKPAEGSHRYQSSSSSRPGVLSSSTSVLPRPSNSRALLQR</sequence>
<feature type="domain" description="GGDEF" evidence="5">
    <location>
        <begin position="250"/>
        <end position="385"/>
    </location>
</feature>
<evidence type="ECO:0000259" key="5">
    <source>
        <dbReference type="PROSITE" id="PS50887"/>
    </source>
</evidence>
<evidence type="ECO:0000256" key="1">
    <source>
        <dbReference type="ARBA" id="ARBA00012528"/>
    </source>
</evidence>
<accession>A0A5C6U2G6</accession>
<dbReference type="EMBL" id="VOPW01000001">
    <property type="protein sequence ID" value="TXC67193.1"/>
    <property type="molecule type" value="Genomic_DNA"/>
</dbReference>
<name>A0A5C6U2G6_9BURK</name>
<dbReference type="GO" id="GO:1902201">
    <property type="term" value="P:negative regulation of bacterial-type flagellum-dependent cell motility"/>
    <property type="evidence" value="ECO:0007669"/>
    <property type="project" value="TreeGrafter"/>
</dbReference>
<dbReference type="GO" id="GO:0043709">
    <property type="term" value="P:cell adhesion involved in single-species biofilm formation"/>
    <property type="evidence" value="ECO:0007669"/>
    <property type="project" value="TreeGrafter"/>
</dbReference>
<dbReference type="GO" id="GO:0052621">
    <property type="term" value="F:diguanylate cyclase activity"/>
    <property type="evidence" value="ECO:0007669"/>
    <property type="project" value="UniProtKB-EC"/>
</dbReference>
<comment type="catalytic activity">
    <reaction evidence="2">
        <text>2 GTP = 3',3'-c-di-GMP + 2 diphosphate</text>
        <dbReference type="Rhea" id="RHEA:24898"/>
        <dbReference type="ChEBI" id="CHEBI:33019"/>
        <dbReference type="ChEBI" id="CHEBI:37565"/>
        <dbReference type="ChEBI" id="CHEBI:58805"/>
        <dbReference type="EC" id="2.7.7.65"/>
    </reaction>
</comment>
<dbReference type="Pfam" id="PF00990">
    <property type="entry name" value="GGDEF"/>
    <property type="match status" value="1"/>
</dbReference>
<dbReference type="SUPFAM" id="SSF55073">
    <property type="entry name" value="Nucleotide cyclase"/>
    <property type="match status" value="1"/>
</dbReference>
<dbReference type="AlphaFoldDB" id="A0A5C6U2G6"/>
<dbReference type="EC" id="2.7.7.65" evidence="1"/>
<dbReference type="Gene3D" id="3.30.70.270">
    <property type="match status" value="1"/>
</dbReference>
<proteinExistence type="predicted"/>
<dbReference type="CDD" id="cd01949">
    <property type="entry name" value="GGDEF"/>
    <property type="match status" value="1"/>
</dbReference>
<dbReference type="InterPro" id="IPR043128">
    <property type="entry name" value="Rev_trsase/Diguanyl_cyclase"/>
</dbReference>
<dbReference type="FunFam" id="3.30.70.270:FF:000001">
    <property type="entry name" value="Diguanylate cyclase domain protein"/>
    <property type="match status" value="1"/>
</dbReference>
<dbReference type="PANTHER" id="PTHR45138">
    <property type="entry name" value="REGULATORY COMPONENTS OF SENSORY TRANSDUCTION SYSTEM"/>
    <property type="match status" value="1"/>
</dbReference>
<organism evidence="6 7">
    <name type="scientific">Piscinibacter aquaticus</name>
    <dbReference type="NCBI Taxonomy" id="392597"/>
    <lineage>
        <taxon>Bacteria</taxon>
        <taxon>Pseudomonadati</taxon>
        <taxon>Pseudomonadota</taxon>
        <taxon>Betaproteobacteria</taxon>
        <taxon>Burkholderiales</taxon>
        <taxon>Sphaerotilaceae</taxon>
        <taxon>Piscinibacter</taxon>
    </lineage>
</organism>
<feature type="compositionally biased region" description="Polar residues" evidence="4">
    <location>
        <begin position="427"/>
        <end position="436"/>
    </location>
</feature>
<evidence type="ECO:0000256" key="3">
    <source>
        <dbReference type="SAM" id="Coils"/>
    </source>
</evidence>
<keyword evidence="3" id="KW-0175">Coiled coil</keyword>
<feature type="compositionally biased region" description="Low complexity" evidence="4">
    <location>
        <begin position="408"/>
        <end position="422"/>
    </location>
</feature>
<gene>
    <name evidence="6" type="ORF">FSC37_20190</name>
</gene>
<dbReference type="PROSITE" id="PS50887">
    <property type="entry name" value="GGDEF"/>
    <property type="match status" value="1"/>
</dbReference>
<dbReference type="NCBIfam" id="TIGR00254">
    <property type="entry name" value="GGDEF"/>
    <property type="match status" value="1"/>
</dbReference>
<feature type="region of interest" description="Disordered" evidence="4">
    <location>
        <begin position="373"/>
        <end position="436"/>
    </location>
</feature>
<evidence type="ECO:0000256" key="2">
    <source>
        <dbReference type="ARBA" id="ARBA00034247"/>
    </source>
</evidence>
<dbReference type="InterPro" id="IPR050469">
    <property type="entry name" value="Diguanylate_Cyclase"/>
</dbReference>
<evidence type="ECO:0000256" key="4">
    <source>
        <dbReference type="SAM" id="MobiDB-lite"/>
    </source>
</evidence>
<reference evidence="6 7" key="1">
    <citation type="submission" date="2019-08" db="EMBL/GenBank/DDBJ databases">
        <authorList>
            <person name="Khan S.A."/>
            <person name="Jeon C.O."/>
            <person name="Jeong S.E."/>
        </authorList>
    </citation>
    <scope>NUCLEOTIDE SEQUENCE [LARGE SCALE GENOMIC DNA]</scope>
    <source>
        <strain evidence="7">IMCC1728</strain>
    </source>
</reference>
<dbReference type="GO" id="GO:0005886">
    <property type="term" value="C:plasma membrane"/>
    <property type="evidence" value="ECO:0007669"/>
    <property type="project" value="TreeGrafter"/>
</dbReference>
<dbReference type="InterPro" id="IPR029787">
    <property type="entry name" value="Nucleotide_cyclase"/>
</dbReference>
<evidence type="ECO:0000313" key="7">
    <source>
        <dbReference type="Proteomes" id="UP000321832"/>
    </source>
</evidence>
<evidence type="ECO:0000313" key="6">
    <source>
        <dbReference type="EMBL" id="TXC67193.1"/>
    </source>
</evidence>
<dbReference type="Proteomes" id="UP000321832">
    <property type="component" value="Unassembled WGS sequence"/>
</dbReference>
<dbReference type="SMART" id="SM00267">
    <property type="entry name" value="GGDEF"/>
    <property type="match status" value="1"/>
</dbReference>
<feature type="compositionally biased region" description="Basic and acidic residues" evidence="4">
    <location>
        <begin position="386"/>
        <end position="395"/>
    </location>
</feature>
<feature type="coiled-coil region" evidence="3">
    <location>
        <begin position="192"/>
        <end position="219"/>
    </location>
</feature>
<protein>
    <recommendedName>
        <fullName evidence="1">diguanylate cyclase</fullName>
        <ecNumber evidence="1">2.7.7.65</ecNumber>
    </recommendedName>
</protein>
<dbReference type="PANTHER" id="PTHR45138:SF9">
    <property type="entry name" value="DIGUANYLATE CYCLASE DGCM-RELATED"/>
    <property type="match status" value="1"/>
</dbReference>